<dbReference type="Pfam" id="PF00672">
    <property type="entry name" value="HAMP"/>
    <property type="match status" value="1"/>
</dbReference>
<evidence type="ECO:0000256" key="2">
    <source>
        <dbReference type="ARBA" id="ARBA00004429"/>
    </source>
</evidence>
<dbReference type="SMART" id="SM00304">
    <property type="entry name" value="HAMP"/>
    <property type="match status" value="1"/>
</dbReference>
<evidence type="ECO:0000256" key="13">
    <source>
        <dbReference type="ARBA" id="ARBA00023012"/>
    </source>
</evidence>
<dbReference type="EMBL" id="CP013236">
    <property type="protein sequence ID" value="AMP15252.1"/>
    <property type="molecule type" value="Genomic_DNA"/>
</dbReference>
<organism evidence="18 19">
    <name type="scientific">Collimonas pratensis</name>
    <dbReference type="NCBI Taxonomy" id="279113"/>
    <lineage>
        <taxon>Bacteria</taxon>
        <taxon>Pseudomonadati</taxon>
        <taxon>Pseudomonadota</taxon>
        <taxon>Betaproteobacteria</taxon>
        <taxon>Burkholderiales</taxon>
        <taxon>Oxalobacteraceae</taxon>
        <taxon>Collimonas</taxon>
    </lineage>
</organism>
<evidence type="ECO:0000313" key="18">
    <source>
        <dbReference type="EMBL" id="AMP15252.1"/>
    </source>
</evidence>
<keyword evidence="10 18" id="KW-0418">Kinase</keyword>
<dbReference type="Pfam" id="PF02518">
    <property type="entry name" value="HATPase_c"/>
    <property type="match status" value="1"/>
</dbReference>
<dbReference type="SUPFAM" id="SSF47384">
    <property type="entry name" value="Homodimeric domain of signal transducing histidine kinase"/>
    <property type="match status" value="1"/>
</dbReference>
<feature type="domain" description="Histidine kinase" evidence="16">
    <location>
        <begin position="240"/>
        <end position="445"/>
    </location>
</feature>
<evidence type="ECO:0000259" key="17">
    <source>
        <dbReference type="PROSITE" id="PS50885"/>
    </source>
</evidence>
<dbReference type="RefSeq" id="WP_062116163.1">
    <property type="nucleotide sequence ID" value="NZ_CP013236.1"/>
</dbReference>
<feature type="transmembrane region" description="Helical" evidence="15">
    <location>
        <begin position="14"/>
        <end position="35"/>
    </location>
</feature>
<accession>A0ABM5Z871</accession>
<evidence type="ECO:0000256" key="6">
    <source>
        <dbReference type="ARBA" id="ARBA00022553"/>
    </source>
</evidence>
<dbReference type="InterPro" id="IPR050980">
    <property type="entry name" value="2C_sensor_his_kinase"/>
</dbReference>
<proteinExistence type="predicted"/>
<dbReference type="SMART" id="SM00387">
    <property type="entry name" value="HATPase_c"/>
    <property type="match status" value="1"/>
</dbReference>
<dbReference type="Pfam" id="PF00512">
    <property type="entry name" value="HisKA"/>
    <property type="match status" value="1"/>
</dbReference>
<dbReference type="InterPro" id="IPR036890">
    <property type="entry name" value="HATPase_C_sf"/>
</dbReference>
<evidence type="ECO:0000256" key="10">
    <source>
        <dbReference type="ARBA" id="ARBA00022777"/>
    </source>
</evidence>
<dbReference type="InterPro" id="IPR003594">
    <property type="entry name" value="HATPase_dom"/>
</dbReference>
<protein>
    <recommendedName>
        <fullName evidence="3">histidine kinase</fullName>
        <ecNumber evidence="3">2.7.13.3</ecNumber>
    </recommendedName>
</protein>
<keyword evidence="8 15" id="KW-0812">Transmembrane</keyword>
<dbReference type="CDD" id="cd00082">
    <property type="entry name" value="HisKA"/>
    <property type="match status" value="1"/>
</dbReference>
<dbReference type="InterPro" id="IPR036097">
    <property type="entry name" value="HisK_dim/P_sf"/>
</dbReference>
<comment type="catalytic activity">
    <reaction evidence="1">
        <text>ATP + protein L-histidine = ADP + protein N-phospho-L-histidine.</text>
        <dbReference type="EC" id="2.7.13.3"/>
    </reaction>
</comment>
<dbReference type="CDD" id="cd06225">
    <property type="entry name" value="HAMP"/>
    <property type="match status" value="1"/>
</dbReference>
<keyword evidence="13" id="KW-0902">Two-component regulatory system</keyword>
<dbReference type="Gene3D" id="3.30.565.10">
    <property type="entry name" value="Histidine kinase-like ATPase, C-terminal domain"/>
    <property type="match status" value="1"/>
</dbReference>
<evidence type="ECO:0000256" key="4">
    <source>
        <dbReference type="ARBA" id="ARBA00022475"/>
    </source>
</evidence>
<comment type="subcellular location">
    <subcellularLocation>
        <location evidence="2">Cell inner membrane</location>
        <topology evidence="2">Multi-pass membrane protein</topology>
    </subcellularLocation>
</comment>
<dbReference type="InterPro" id="IPR032408">
    <property type="entry name" value="RisS_PPD"/>
</dbReference>
<dbReference type="GO" id="GO:0016301">
    <property type="term" value="F:kinase activity"/>
    <property type="evidence" value="ECO:0007669"/>
    <property type="project" value="UniProtKB-KW"/>
</dbReference>
<evidence type="ECO:0000256" key="9">
    <source>
        <dbReference type="ARBA" id="ARBA00022741"/>
    </source>
</evidence>
<keyword evidence="11" id="KW-0067">ATP-binding</keyword>
<keyword evidence="9" id="KW-0547">Nucleotide-binding</keyword>
<dbReference type="SUPFAM" id="SSF55874">
    <property type="entry name" value="ATPase domain of HSP90 chaperone/DNA topoisomerase II/histidine kinase"/>
    <property type="match status" value="1"/>
</dbReference>
<dbReference type="Pfam" id="PF16524">
    <property type="entry name" value="RisS_PPD"/>
    <property type="match status" value="1"/>
</dbReference>
<dbReference type="PROSITE" id="PS50109">
    <property type="entry name" value="HIS_KIN"/>
    <property type="match status" value="1"/>
</dbReference>
<dbReference type="InterPro" id="IPR003660">
    <property type="entry name" value="HAMP_dom"/>
</dbReference>
<dbReference type="Proteomes" id="UP000074914">
    <property type="component" value="Chromosome"/>
</dbReference>
<evidence type="ECO:0000313" key="19">
    <source>
        <dbReference type="Proteomes" id="UP000074914"/>
    </source>
</evidence>
<keyword evidence="5" id="KW-0997">Cell inner membrane</keyword>
<keyword evidence="7" id="KW-0808">Transferase</keyword>
<dbReference type="Gene3D" id="3.30.450.300">
    <property type="entry name" value="Sensor histidine kinase RisS, periplasmic domain"/>
    <property type="match status" value="1"/>
</dbReference>
<dbReference type="EC" id="2.7.13.3" evidence="3"/>
<evidence type="ECO:0000256" key="14">
    <source>
        <dbReference type="ARBA" id="ARBA00023136"/>
    </source>
</evidence>
<name>A0ABM5Z871_9BURK</name>
<keyword evidence="12 15" id="KW-1133">Transmembrane helix</keyword>
<keyword evidence="6" id="KW-0597">Phosphoprotein</keyword>
<dbReference type="PANTHER" id="PTHR44936">
    <property type="entry name" value="SENSOR PROTEIN CREC"/>
    <property type="match status" value="1"/>
</dbReference>
<dbReference type="PRINTS" id="PR00344">
    <property type="entry name" value="BCTRLSENSOR"/>
</dbReference>
<evidence type="ECO:0000256" key="5">
    <source>
        <dbReference type="ARBA" id="ARBA00022519"/>
    </source>
</evidence>
<evidence type="ECO:0000256" key="11">
    <source>
        <dbReference type="ARBA" id="ARBA00022840"/>
    </source>
</evidence>
<sequence>MVGTNRLAWLKSGLLWRTFFMLAFLITVSMVAWVASFRIVERGPRAQALAAQIISIVTITRAALTHSAPDLRRELLFDLASNEGIRIYPLEDTDQIDPPVDDAIMPDLEKEVRSKLGNQTRFSSKVNEIGGFWVSFKIDGDEYWLVLDRERVERGSGVQWLQWASVALILSLLGAMFISTLINQPLSRLTAATRAVAKGLQPEPLPETGPTEIEEANRSFNQMVSDLQRIESDRAIILAGISHDLRTPLARMLLEVEMANLTDDARSGMQSDLAQMDGIIGQFLHYAKPTDTSSFENINLSELIENVVQTAERQADIRIQAQIAPDIYVSGNETELRRVLNNVIENSRRYGKQDGADCVDIDISVQARQDRALVTLADHGPGIPEGEIDRLLRPFTRLDVARGQANGSGLGLAIVSRIVKQHGGKLRVSNREGGGLSSQIELQLS</sequence>
<evidence type="ECO:0000256" key="15">
    <source>
        <dbReference type="SAM" id="Phobius"/>
    </source>
</evidence>
<dbReference type="InterPro" id="IPR004358">
    <property type="entry name" value="Sig_transdc_His_kin-like_C"/>
</dbReference>
<dbReference type="InterPro" id="IPR038421">
    <property type="entry name" value="RisS_PPD_sf"/>
</dbReference>
<evidence type="ECO:0000256" key="7">
    <source>
        <dbReference type="ARBA" id="ARBA00022679"/>
    </source>
</evidence>
<evidence type="ECO:0000256" key="1">
    <source>
        <dbReference type="ARBA" id="ARBA00000085"/>
    </source>
</evidence>
<keyword evidence="14 15" id="KW-0472">Membrane</keyword>
<feature type="domain" description="HAMP" evidence="17">
    <location>
        <begin position="180"/>
        <end position="232"/>
    </location>
</feature>
<dbReference type="InterPro" id="IPR005467">
    <property type="entry name" value="His_kinase_dom"/>
</dbReference>
<dbReference type="Gene3D" id="1.10.287.130">
    <property type="match status" value="1"/>
</dbReference>
<evidence type="ECO:0000256" key="3">
    <source>
        <dbReference type="ARBA" id="ARBA00012438"/>
    </source>
</evidence>
<keyword evidence="19" id="KW-1185">Reference proteome</keyword>
<dbReference type="InterPro" id="IPR003661">
    <property type="entry name" value="HisK_dim/P_dom"/>
</dbReference>
<feature type="transmembrane region" description="Helical" evidence="15">
    <location>
        <begin position="160"/>
        <end position="182"/>
    </location>
</feature>
<keyword evidence="4" id="KW-1003">Cell membrane</keyword>
<dbReference type="SMART" id="SM00388">
    <property type="entry name" value="HisKA"/>
    <property type="match status" value="1"/>
</dbReference>
<reference evidence="18 19" key="1">
    <citation type="submission" date="2015-11" db="EMBL/GenBank/DDBJ databases">
        <title>Exploring the genomic traits of fungus-feeding bacterial genus Collimonas.</title>
        <authorList>
            <person name="Song C."/>
            <person name="Schmidt R."/>
            <person name="de Jager V."/>
            <person name="Krzyzanowska D."/>
            <person name="Jongedijk E."/>
            <person name="Cankar K."/>
            <person name="Beekwilder J."/>
            <person name="van Veen A."/>
            <person name="de Boer W."/>
            <person name="van Veen J.A."/>
            <person name="Garbeva P."/>
        </authorList>
    </citation>
    <scope>NUCLEOTIDE SEQUENCE [LARGE SCALE GENOMIC DNA]</scope>
    <source>
        <strain evidence="18 19">Ter291</strain>
    </source>
</reference>
<gene>
    <name evidence="18" type="ORF">CPter291_3010</name>
</gene>
<evidence type="ECO:0000256" key="8">
    <source>
        <dbReference type="ARBA" id="ARBA00022692"/>
    </source>
</evidence>
<evidence type="ECO:0000256" key="12">
    <source>
        <dbReference type="ARBA" id="ARBA00022989"/>
    </source>
</evidence>
<dbReference type="PANTHER" id="PTHR44936:SF5">
    <property type="entry name" value="SENSOR HISTIDINE KINASE ENVZ"/>
    <property type="match status" value="1"/>
</dbReference>
<evidence type="ECO:0000259" key="16">
    <source>
        <dbReference type="PROSITE" id="PS50109"/>
    </source>
</evidence>
<dbReference type="PROSITE" id="PS50885">
    <property type="entry name" value="HAMP"/>
    <property type="match status" value="1"/>
</dbReference>